<dbReference type="InterPro" id="IPR005225">
    <property type="entry name" value="Small_GTP-bd"/>
</dbReference>
<protein>
    <submittedName>
        <fullName evidence="3">Ras- protein Rab-17</fullName>
    </submittedName>
</protein>
<dbReference type="SMART" id="SM00174">
    <property type="entry name" value="RHO"/>
    <property type="match status" value="1"/>
</dbReference>
<proteinExistence type="predicted"/>
<gene>
    <name evidence="3" type="ORF">M9Y10_012790</name>
</gene>
<keyword evidence="4" id="KW-1185">Reference proteome</keyword>
<evidence type="ECO:0000313" key="4">
    <source>
        <dbReference type="Proteomes" id="UP001470230"/>
    </source>
</evidence>
<dbReference type="SUPFAM" id="SSF52540">
    <property type="entry name" value="P-loop containing nucleoside triphosphate hydrolases"/>
    <property type="match status" value="1"/>
</dbReference>
<sequence length="190" mass="21565">MVKEIKAVICGDSTVGKTSIYNRFFEEEFNPNVQPTIGGLFHKKYVENKETYELSIWDTAGDERYNSIIPSFFRNACVVIIVFDVTKRHSFLSLSKWINLAHENASANVPFIIVGNKVDLYEKREVTSEELATFAREVQAYNFIETSAKTGEGIDNLFSHITSVQTFVINHTANISPKDIKQLPEKKSCC</sequence>
<dbReference type="InterPro" id="IPR027417">
    <property type="entry name" value="P-loop_NTPase"/>
</dbReference>
<dbReference type="InterPro" id="IPR001806">
    <property type="entry name" value="Small_GTPase"/>
</dbReference>
<dbReference type="PROSITE" id="PS51419">
    <property type="entry name" value="RAB"/>
    <property type="match status" value="1"/>
</dbReference>
<dbReference type="PANTHER" id="PTHR47977">
    <property type="entry name" value="RAS-RELATED PROTEIN RAB"/>
    <property type="match status" value="1"/>
</dbReference>
<organism evidence="3 4">
    <name type="scientific">Tritrichomonas musculus</name>
    <dbReference type="NCBI Taxonomy" id="1915356"/>
    <lineage>
        <taxon>Eukaryota</taxon>
        <taxon>Metamonada</taxon>
        <taxon>Parabasalia</taxon>
        <taxon>Tritrichomonadida</taxon>
        <taxon>Tritrichomonadidae</taxon>
        <taxon>Tritrichomonas</taxon>
    </lineage>
</organism>
<keyword evidence="2" id="KW-0342">GTP-binding</keyword>
<dbReference type="SMART" id="SM00175">
    <property type="entry name" value="RAB"/>
    <property type="match status" value="1"/>
</dbReference>
<keyword evidence="1" id="KW-0547">Nucleotide-binding</keyword>
<accession>A0ABR2IEI9</accession>
<evidence type="ECO:0000256" key="1">
    <source>
        <dbReference type="ARBA" id="ARBA00022741"/>
    </source>
</evidence>
<dbReference type="Pfam" id="PF00071">
    <property type="entry name" value="Ras"/>
    <property type="match status" value="1"/>
</dbReference>
<name>A0ABR2IEI9_9EUKA</name>
<dbReference type="SMART" id="SM00176">
    <property type="entry name" value="RAN"/>
    <property type="match status" value="1"/>
</dbReference>
<dbReference type="Proteomes" id="UP001470230">
    <property type="component" value="Unassembled WGS sequence"/>
</dbReference>
<dbReference type="CDD" id="cd00154">
    <property type="entry name" value="Rab"/>
    <property type="match status" value="1"/>
</dbReference>
<dbReference type="InterPro" id="IPR050227">
    <property type="entry name" value="Rab"/>
</dbReference>
<evidence type="ECO:0000256" key="2">
    <source>
        <dbReference type="ARBA" id="ARBA00023134"/>
    </source>
</evidence>
<comment type="caution">
    <text evidence="3">The sequence shown here is derived from an EMBL/GenBank/DDBJ whole genome shotgun (WGS) entry which is preliminary data.</text>
</comment>
<dbReference type="EMBL" id="JAPFFF010000018">
    <property type="protein sequence ID" value="KAK8861095.1"/>
    <property type="molecule type" value="Genomic_DNA"/>
</dbReference>
<dbReference type="PROSITE" id="PS51420">
    <property type="entry name" value="RHO"/>
    <property type="match status" value="1"/>
</dbReference>
<reference evidence="3 4" key="1">
    <citation type="submission" date="2024-04" db="EMBL/GenBank/DDBJ databases">
        <title>Tritrichomonas musculus Genome.</title>
        <authorList>
            <person name="Alves-Ferreira E."/>
            <person name="Grigg M."/>
            <person name="Lorenzi H."/>
            <person name="Galac M."/>
        </authorList>
    </citation>
    <scope>NUCLEOTIDE SEQUENCE [LARGE SCALE GENOMIC DNA]</scope>
    <source>
        <strain evidence="3 4">EAF2021</strain>
    </source>
</reference>
<dbReference type="NCBIfam" id="TIGR00231">
    <property type="entry name" value="small_GTP"/>
    <property type="match status" value="1"/>
</dbReference>
<evidence type="ECO:0000313" key="3">
    <source>
        <dbReference type="EMBL" id="KAK8861095.1"/>
    </source>
</evidence>
<dbReference type="PROSITE" id="PS51421">
    <property type="entry name" value="RAS"/>
    <property type="match status" value="1"/>
</dbReference>
<dbReference type="PRINTS" id="PR00449">
    <property type="entry name" value="RASTRNSFRMNG"/>
</dbReference>
<dbReference type="SMART" id="SM00173">
    <property type="entry name" value="RAS"/>
    <property type="match status" value="1"/>
</dbReference>
<dbReference type="Gene3D" id="3.40.50.300">
    <property type="entry name" value="P-loop containing nucleotide triphosphate hydrolases"/>
    <property type="match status" value="1"/>
</dbReference>